<dbReference type="eggNOG" id="COG0400">
    <property type="taxonomic scope" value="Bacteria"/>
</dbReference>
<feature type="region of interest" description="Disordered" evidence="3">
    <location>
        <begin position="1"/>
        <end position="21"/>
    </location>
</feature>
<dbReference type="GO" id="GO:0016787">
    <property type="term" value="F:hydrolase activity"/>
    <property type="evidence" value="ECO:0007669"/>
    <property type="project" value="UniProtKB-KW"/>
</dbReference>
<evidence type="ECO:0000259" key="4">
    <source>
        <dbReference type="Pfam" id="PF02230"/>
    </source>
</evidence>
<sequence length="247" mass="26162">MVPGMTTATTGPLKVHALGGSDRRGGGDGPAILLCHGFGAPGDDLVSLARVIDAGAGVRWFFPEAPLTVSLGYGISGRAWWQLDLALLQQLAMEGHARDLSQETPPGMAEAREALERCIATLEADHGVVRERLVIGGFSQGGMITTEVALHAEKPFAGLAVLSGTLVCEDRWKPAAERRAPGMKVLVSHGRADPILPFHGADALRNMLTKAGADVEWVPHGGQHEIPTVVVQRLAAFARKCFVTGER</sequence>
<organism evidence="5 6">
    <name type="scientific">Chondromyces apiculatus DSM 436</name>
    <dbReference type="NCBI Taxonomy" id="1192034"/>
    <lineage>
        <taxon>Bacteria</taxon>
        <taxon>Pseudomonadati</taxon>
        <taxon>Myxococcota</taxon>
        <taxon>Polyangia</taxon>
        <taxon>Polyangiales</taxon>
        <taxon>Polyangiaceae</taxon>
        <taxon>Chondromyces</taxon>
    </lineage>
</organism>
<feature type="compositionally biased region" description="Polar residues" evidence="3">
    <location>
        <begin position="1"/>
        <end position="10"/>
    </location>
</feature>
<accession>A0A017SYL9</accession>
<dbReference type="Gene3D" id="3.40.50.1820">
    <property type="entry name" value="alpha/beta hydrolase"/>
    <property type="match status" value="1"/>
</dbReference>
<dbReference type="PANTHER" id="PTHR10655">
    <property type="entry name" value="LYSOPHOSPHOLIPASE-RELATED"/>
    <property type="match status" value="1"/>
</dbReference>
<name>A0A017SYL9_9BACT</name>
<dbReference type="SUPFAM" id="SSF53474">
    <property type="entry name" value="alpha/beta-Hydrolases"/>
    <property type="match status" value="1"/>
</dbReference>
<feature type="domain" description="Phospholipase/carboxylesterase/thioesterase" evidence="4">
    <location>
        <begin position="30"/>
        <end position="241"/>
    </location>
</feature>
<keyword evidence="6" id="KW-1185">Reference proteome</keyword>
<reference evidence="5 6" key="1">
    <citation type="submission" date="2013-05" db="EMBL/GenBank/DDBJ databases">
        <title>Genome assembly of Chondromyces apiculatus DSM 436.</title>
        <authorList>
            <person name="Sharma G."/>
            <person name="Khatri I."/>
            <person name="Kaur C."/>
            <person name="Mayilraj S."/>
            <person name="Subramanian S."/>
        </authorList>
    </citation>
    <scope>NUCLEOTIDE SEQUENCE [LARGE SCALE GENOMIC DNA]</scope>
    <source>
        <strain evidence="5 6">DSM 436</strain>
    </source>
</reference>
<keyword evidence="2" id="KW-0378">Hydrolase</keyword>
<comment type="caution">
    <text evidence="5">The sequence shown here is derived from an EMBL/GenBank/DDBJ whole genome shotgun (WGS) entry which is preliminary data.</text>
</comment>
<evidence type="ECO:0000313" key="5">
    <source>
        <dbReference type="EMBL" id="EYF02028.1"/>
    </source>
</evidence>
<evidence type="ECO:0000256" key="2">
    <source>
        <dbReference type="ARBA" id="ARBA00022801"/>
    </source>
</evidence>
<comment type="similarity">
    <text evidence="1">Belongs to the AB hydrolase superfamily. AB hydrolase 2 family.</text>
</comment>
<dbReference type="EMBL" id="ASRX01000067">
    <property type="protein sequence ID" value="EYF02028.1"/>
    <property type="molecule type" value="Genomic_DNA"/>
</dbReference>
<protein>
    <submittedName>
        <fullName evidence="5">Phospholipase/carboxylesterase family protein</fullName>
    </submittedName>
</protein>
<dbReference type="InterPro" id="IPR029058">
    <property type="entry name" value="AB_hydrolase_fold"/>
</dbReference>
<proteinExistence type="inferred from homology"/>
<dbReference type="Proteomes" id="UP000019678">
    <property type="component" value="Unassembled WGS sequence"/>
</dbReference>
<gene>
    <name evidence="5" type="ORF">CAP_7507</name>
</gene>
<evidence type="ECO:0000313" key="6">
    <source>
        <dbReference type="Proteomes" id="UP000019678"/>
    </source>
</evidence>
<dbReference type="STRING" id="1192034.CAP_7507"/>
<dbReference type="InterPro" id="IPR050565">
    <property type="entry name" value="LYPA1-2/EST-like"/>
</dbReference>
<dbReference type="InterPro" id="IPR003140">
    <property type="entry name" value="PLipase/COase/thioEstase"/>
</dbReference>
<dbReference type="AlphaFoldDB" id="A0A017SYL9"/>
<evidence type="ECO:0000256" key="1">
    <source>
        <dbReference type="ARBA" id="ARBA00006499"/>
    </source>
</evidence>
<evidence type="ECO:0000256" key="3">
    <source>
        <dbReference type="SAM" id="MobiDB-lite"/>
    </source>
</evidence>
<dbReference type="Pfam" id="PF02230">
    <property type="entry name" value="Abhydrolase_2"/>
    <property type="match status" value="1"/>
</dbReference>
<dbReference type="PANTHER" id="PTHR10655:SF17">
    <property type="entry name" value="LYSOPHOSPHOLIPASE-LIKE PROTEIN 1"/>
    <property type="match status" value="1"/>
</dbReference>